<protein>
    <submittedName>
        <fullName evidence="3">Uncharacterized protein</fullName>
    </submittedName>
</protein>
<evidence type="ECO:0000313" key="3">
    <source>
        <dbReference type="EMBL" id="TNY20191.1"/>
    </source>
</evidence>
<evidence type="ECO:0000313" key="4">
    <source>
        <dbReference type="Proteomes" id="UP000311382"/>
    </source>
</evidence>
<reference evidence="3 4" key="1">
    <citation type="submission" date="2019-03" db="EMBL/GenBank/DDBJ databases">
        <title>Rhodosporidium diobovatum UCD-FST 08-225 genome sequencing, assembly, and annotation.</title>
        <authorList>
            <person name="Fakankun I.U."/>
            <person name="Fristensky B."/>
            <person name="Levin D.B."/>
        </authorList>
    </citation>
    <scope>NUCLEOTIDE SEQUENCE [LARGE SCALE GENOMIC DNA]</scope>
    <source>
        <strain evidence="3 4">UCD-FST 08-225</strain>
    </source>
</reference>
<proteinExistence type="predicted"/>
<organism evidence="3 4">
    <name type="scientific">Rhodotorula diobovata</name>
    <dbReference type="NCBI Taxonomy" id="5288"/>
    <lineage>
        <taxon>Eukaryota</taxon>
        <taxon>Fungi</taxon>
        <taxon>Dikarya</taxon>
        <taxon>Basidiomycota</taxon>
        <taxon>Pucciniomycotina</taxon>
        <taxon>Microbotryomycetes</taxon>
        <taxon>Sporidiobolales</taxon>
        <taxon>Sporidiobolaceae</taxon>
        <taxon>Rhodotorula</taxon>
    </lineage>
</organism>
<evidence type="ECO:0000256" key="2">
    <source>
        <dbReference type="SAM" id="SignalP"/>
    </source>
</evidence>
<accession>A0A5C5FWU1</accession>
<feature type="compositionally biased region" description="Polar residues" evidence="1">
    <location>
        <begin position="84"/>
        <end position="97"/>
    </location>
</feature>
<dbReference type="EMBL" id="SOZI01000074">
    <property type="protein sequence ID" value="TNY20191.1"/>
    <property type="molecule type" value="Genomic_DNA"/>
</dbReference>
<dbReference type="AlphaFoldDB" id="A0A5C5FWU1"/>
<keyword evidence="4" id="KW-1185">Reference proteome</keyword>
<feature type="region of interest" description="Disordered" evidence="1">
    <location>
        <begin position="51"/>
        <end position="128"/>
    </location>
</feature>
<dbReference type="Proteomes" id="UP000311382">
    <property type="component" value="Unassembled WGS sequence"/>
</dbReference>
<sequence>MPPLSALSTLLSTLLPGPAAFPSLSPPPLSPLPSSPLLETAEGVELHFALSASKQSQRLEGQGKRVRPEETERGQAQGARPHASRTSVVRWTKSQVGASEAPSSAGARTSSPSCAGTAKEHELTLRASGPEQRWSVDLVWLTCGQCRGHRGRSWRRSAAGQRRGERGQRDSGGRSARGSEAMETIWRGRVVRTSVRFGQAT</sequence>
<feature type="region of interest" description="Disordered" evidence="1">
    <location>
        <begin position="151"/>
        <end position="181"/>
    </location>
</feature>
<feature type="region of interest" description="Disordered" evidence="1">
    <location>
        <begin position="17"/>
        <end position="36"/>
    </location>
</feature>
<feature type="compositionally biased region" description="Basic and acidic residues" evidence="1">
    <location>
        <begin position="162"/>
        <end position="172"/>
    </location>
</feature>
<comment type="caution">
    <text evidence="3">The sequence shown here is derived from an EMBL/GenBank/DDBJ whole genome shotgun (WGS) entry which is preliminary data.</text>
</comment>
<gene>
    <name evidence="3" type="ORF">DMC30DRAFT_398490</name>
</gene>
<keyword evidence="2" id="KW-0732">Signal</keyword>
<name>A0A5C5FWU1_9BASI</name>
<feature type="compositionally biased region" description="Pro residues" evidence="1">
    <location>
        <begin position="24"/>
        <end position="34"/>
    </location>
</feature>
<feature type="compositionally biased region" description="Basic and acidic residues" evidence="1">
    <location>
        <begin position="61"/>
        <end position="73"/>
    </location>
</feature>
<feature type="chain" id="PRO_5022703853" evidence="2">
    <location>
        <begin position="21"/>
        <end position="201"/>
    </location>
</feature>
<feature type="signal peptide" evidence="2">
    <location>
        <begin position="1"/>
        <end position="20"/>
    </location>
</feature>
<evidence type="ECO:0000256" key="1">
    <source>
        <dbReference type="SAM" id="MobiDB-lite"/>
    </source>
</evidence>